<protein>
    <submittedName>
        <fullName evidence="1">Uncharacterized protein</fullName>
    </submittedName>
</protein>
<evidence type="ECO:0000313" key="2">
    <source>
        <dbReference type="Proteomes" id="UP000001261"/>
    </source>
</evidence>
<dbReference type="VEuPathDB" id="FungiDB:CIMG_11742"/>
<keyword evidence="2" id="KW-1185">Reference proteome</keyword>
<dbReference type="Proteomes" id="UP000001261">
    <property type="component" value="Unassembled WGS sequence"/>
</dbReference>
<reference evidence="2" key="1">
    <citation type="journal article" date="2009" name="Genome Res.">
        <title>Comparative genomic analyses of the human fungal pathogens Coccidioides and their relatives.</title>
        <authorList>
            <person name="Sharpton T.J."/>
            <person name="Stajich J.E."/>
            <person name="Rounsley S.D."/>
            <person name="Gardner M.J."/>
            <person name="Wortman J.R."/>
            <person name="Jordar V.S."/>
            <person name="Maiti R."/>
            <person name="Kodira C.D."/>
            <person name="Neafsey D.E."/>
            <person name="Zeng Q."/>
            <person name="Hung C.-Y."/>
            <person name="McMahan C."/>
            <person name="Muszewska A."/>
            <person name="Grynberg M."/>
            <person name="Mandel M.A."/>
            <person name="Kellner E.M."/>
            <person name="Barker B.M."/>
            <person name="Galgiani J.N."/>
            <person name="Orbach M.J."/>
            <person name="Kirkland T.N."/>
            <person name="Cole G.T."/>
            <person name="Henn M.R."/>
            <person name="Birren B.W."/>
            <person name="Taylor J.W."/>
        </authorList>
    </citation>
    <scope>NUCLEOTIDE SEQUENCE [LARGE SCALE GENOMIC DNA]</scope>
    <source>
        <strain evidence="2">RS</strain>
    </source>
</reference>
<dbReference type="KEGG" id="cim:CIMG_11742"/>
<name>A0A0D8JWA3_COCIM</name>
<proteinExistence type="predicted"/>
<dbReference type="RefSeq" id="XP_012214091.1">
    <property type="nucleotide sequence ID" value="XM_012358668.1"/>
</dbReference>
<accession>A0A0D8JWA3</accession>
<gene>
    <name evidence="1" type="ORF">CIMG_11742</name>
</gene>
<dbReference type="AlphaFoldDB" id="A0A0D8JWA3"/>
<reference evidence="2" key="2">
    <citation type="journal article" date="2010" name="Genome Res.">
        <title>Population genomic sequencing of Coccidioides fungi reveals recent hybridization and transposon control.</title>
        <authorList>
            <person name="Neafsey D.E."/>
            <person name="Barker B.M."/>
            <person name="Sharpton T.J."/>
            <person name="Stajich J.E."/>
            <person name="Park D.J."/>
            <person name="Whiston E."/>
            <person name="Hung C.-Y."/>
            <person name="McMahan C."/>
            <person name="White J."/>
            <person name="Sykes S."/>
            <person name="Heiman D."/>
            <person name="Young S."/>
            <person name="Zeng Q."/>
            <person name="Abouelleil A."/>
            <person name="Aftuck L."/>
            <person name="Bessette D."/>
            <person name="Brown A."/>
            <person name="FitzGerald M."/>
            <person name="Lui A."/>
            <person name="Macdonald J.P."/>
            <person name="Priest M."/>
            <person name="Orbach M.J."/>
            <person name="Galgiani J.N."/>
            <person name="Kirkland T.N."/>
            <person name="Cole G.T."/>
            <person name="Birren B.W."/>
            <person name="Henn M.R."/>
            <person name="Taylor J.W."/>
            <person name="Rounsley S.D."/>
        </authorList>
    </citation>
    <scope>GENOME REANNOTATION</scope>
    <source>
        <strain evidence="2">RS</strain>
    </source>
</reference>
<organism evidence="1 2">
    <name type="scientific">Coccidioides immitis (strain RS)</name>
    <name type="common">Valley fever fungus</name>
    <dbReference type="NCBI Taxonomy" id="246410"/>
    <lineage>
        <taxon>Eukaryota</taxon>
        <taxon>Fungi</taxon>
        <taxon>Dikarya</taxon>
        <taxon>Ascomycota</taxon>
        <taxon>Pezizomycotina</taxon>
        <taxon>Eurotiomycetes</taxon>
        <taxon>Eurotiomycetidae</taxon>
        <taxon>Onygenales</taxon>
        <taxon>Onygenaceae</taxon>
        <taxon>Coccidioides</taxon>
    </lineage>
</organism>
<evidence type="ECO:0000313" key="1">
    <source>
        <dbReference type="EMBL" id="KJF60568.1"/>
    </source>
</evidence>
<dbReference type="InParanoid" id="A0A0D8JWA3"/>
<dbReference type="EMBL" id="GG704912">
    <property type="protein sequence ID" value="KJF60568.1"/>
    <property type="molecule type" value="Genomic_DNA"/>
</dbReference>
<dbReference type="GeneID" id="24163853"/>
<sequence length="224" mass="24963">MAQISGSLGMSAFINNTCYPIQGHPWIRASREAIQKLLSSVLAYVIATLMWLVADTAIKPLVNHSLVAQVHSRLPALSTAKLVWTVKLETSVGQHDWMTYVQPIPQERFIPNFNTKLVSPATVFMDLHSHVSVSSHQQRLSRQIIRLPTDFSFKRSSNRQLAKSTPSPAAHMSDVGLDHHVLLSTLFQAASGARPVGVDVSNQRGFKRRYGVERDGIHGLWHKI</sequence>